<evidence type="ECO:0000313" key="3">
    <source>
        <dbReference type="Proteomes" id="UP000009881"/>
    </source>
</evidence>
<reference evidence="2 3" key="1">
    <citation type="journal article" date="2013" name="Genome Announc.">
        <title>Draft Genome Sequence of an Alphaproteobacterium, Caenispirillum salinarum AK4(T), Isolated from a Solar Saltern.</title>
        <authorList>
            <person name="Khatri I."/>
            <person name="Singh A."/>
            <person name="Korpole S."/>
            <person name="Pinnaka A.K."/>
            <person name="Subramanian S."/>
        </authorList>
    </citation>
    <scope>NUCLEOTIDE SEQUENCE [LARGE SCALE GENOMIC DNA]</scope>
    <source>
        <strain evidence="2 3">AK4</strain>
    </source>
</reference>
<protein>
    <submittedName>
        <fullName evidence="2">Mobile element protein</fullName>
    </submittedName>
</protein>
<dbReference type="PROSITE" id="PS50994">
    <property type="entry name" value="INTEGRASE"/>
    <property type="match status" value="1"/>
</dbReference>
<dbReference type="InterPro" id="IPR048020">
    <property type="entry name" value="Transpos_IS3"/>
</dbReference>
<organism evidence="2 3">
    <name type="scientific">Caenispirillum salinarum AK4</name>
    <dbReference type="NCBI Taxonomy" id="1238182"/>
    <lineage>
        <taxon>Bacteria</taxon>
        <taxon>Pseudomonadati</taxon>
        <taxon>Pseudomonadota</taxon>
        <taxon>Alphaproteobacteria</taxon>
        <taxon>Rhodospirillales</taxon>
        <taxon>Novispirillaceae</taxon>
        <taxon>Caenispirillum</taxon>
    </lineage>
</organism>
<dbReference type="SUPFAM" id="SSF53098">
    <property type="entry name" value="Ribonuclease H-like"/>
    <property type="match status" value="1"/>
</dbReference>
<evidence type="ECO:0000313" key="2">
    <source>
        <dbReference type="EMBL" id="EKV25974.1"/>
    </source>
</evidence>
<feature type="domain" description="Integrase catalytic" evidence="1">
    <location>
        <begin position="36"/>
        <end position="196"/>
    </location>
</feature>
<dbReference type="PANTHER" id="PTHR47515">
    <property type="entry name" value="LOW CALCIUM RESPONSE LOCUS PROTEIN T"/>
    <property type="match status" value="1"/>
</dbReference>
<keyword evidence="3" id="KW-1185">Reference proteome</keyword>
<dbReference type="Gene3D" id="3.30.420.10">
    <property type="entry name" value="Ribonuclease H-like superfamily/Ribonuclease H"/>
    <property type="match status" value="1"/>
</dbReference>
<dbReference type="GO" id="GO:0003676">
    <property type="term" value="F:nucleic acid binding"/>
    <property type="evidence" value="ECO:0007669"/>
    <property type="project" value="InterPro"/>
</dbReference>
<gene>
    <name evidence="2" type="ORF">C882_3353</name>
</gene>
<dbReference type="Proteomes" id="UP000009881">
    <property type="component" value="Unassembled WGS sequence"/>
</dbReference>
<dbReference type="Pfam" id="PF13683">
    <property type="entry name" value="rve_3"/>
    <property type="match status" value="1"/>
</dbReference>
<sequence length="202" mass="23087">MNLKRVHRLYRLEGLQLRARAPKRKVAAKQRETRPVAAAPNKVWAMDFMVDQLFDGRRIRLLTIVDAYSRLCPAIDVRHTYRGIDVVETLERVTAVHGMPKEIRVENGPEFVSKDLDLWAWSNGVTLDFSRPGKPTDNAFVESFNGSFRAECLNAYWFLSLEDAQSKCEAWRQDYNTVRPHSAIGHRPPVELANASGQARLP</sequence>
<name>K9GMQ6_9PROT</name>
<dbReference type="InterPro" id="IPR001584">
    <property type="entry name" value="Integrase_cat-core"/>
</dbReference>
<dbReference type="PANTHER" id="PTHR47515:SF1">
    <property type="entry name" value="BLR2054 PROTEIN"/>
    <property type="match status" value="1"/>
</dbReference>
<dbReference type="PATRIC" id="fig|1238182.3.peg.4533"/>
<dbReference type="InterPro" id="IPR012337">
    <property type="entry name" value="RNaseH-like_sf"/>
</dbReference>
<dbReference type="NCBIfam" id="NF033516">
    <property type="entry name" value="transpos_IS3"/>
    <property type="match status" value="1"/>
</dbReference>
<comment type="caution">
    <text evidence="2">The sequence shown here is derived from an EMBL/GenBank/DDBJ whole genome shotgun (WGS) entry which is preliminary data.</text>
</comment>
<dbReference type="InterPro" id="IPR036397">
    <property type="entry name" value="RNaseH_sf"/>
</dbReference>
<dbReference type="AlphaFoldDB" id="K9GMQ6"/>
<accession>K9GMQ6</accession>
<dbReference type="eggNOG" id="COG2801">
    <property type="taxonomic scope" value="Bacteria"/>
</dbReference>
<evidence type="ECO:0000259" key="1">
    <source>
        <dbReference type="PROSITE" id="PS50994"/>
    </source>
</evidence>
<dbReference type="STRING" id="1238182.C882_3353"/>
<dbReference type="EMBL" id="ANHY01000043">
    <property type="protein sequence ID" value="EKV25974.1"/>
    <property type="molecule type" value="Genomic_DNA"/>
</dbReference>
<proteinExistence type="predicted"/>
<dbReference type="GO" id="GO:0015074">
    <property type="term" value="P:DNA integration"/>
    <property type="evidence" value="ECO:0007669"/>
    <property type="project" value="InterPro"/>
</dbReference>